<comment type="caution">
    <text evidence="4">The sequence shown here is derived from an EMBL/GenBank/DDBJ whole genome shotgun (WGS) entry which is preliminary data.</text>
</comment>
<dbReference type="Pfam" id="PF07714">
    <property type="entry name" value="PK_Tyr_Ser-Thr"/>
    <property type="match status" value="1"/>
</dbReference>
<gene>
    <name evidence="4" type="ORF">BUALT_Bualt04G0055300</name>
</gene>
<feature type="region of interest" description="Disordered" evidence="1">
    <location>
        <begin position="1"/>
        <end position="24"/>
    </location>
</feature>
<evidence type="ECO:0000313" key="5">
    <source>
        <dbReference type="Proteomes" id="UP000826271"/>
    </source>
</evidence>
<accession>A0AAV6XUQ3</accession>
<dbReference type="GO" id="GO:0016020">
    <property type="term" value="C:membrane"/>
    <property type="evidence" value="ECO:0007669"/>
    <property type="project" value="TreeGrafter"/>
</dbReference>
<evidence type="ECO:0000259" key="3">
    <source>
        <dbReference type="Pfam" id="PF07714"/>
    </source>
</evidence>
<organism evidence="4 5">
    <name type="scientific">Buddleja alternifolia</name>
    <dbReference type="NCBI Taxonomy" id="168488"/>
    <lineage>
        <taxon>Eukaryota</taxon>
        <taxon>Viridiplantae</taxon>
        <taxon>Streptophyta</taxon>
        <taxon>Embryophyta</taxon>
        <taxon>Tracheophyta</taxon>
        <taxon>Spermatophyta</taxon>
        <taxon>Magnoliopsida</taxon>
        <taxon>eudicotyledons</taxon>
        <taxon>Gunneridae</taxon>
        <taxon>Pentapetalae</taxon>
        <taxon>asterids</taxon>
        <taxon>lamiids</taxon>
        <taxon>Lamiales</taxon>
        <taxon>Scrophulariaceae</taxon>
        <taxon>Buddlejeae</taxon>
        <taxon>Buddleja</taxon>
    </lineage>
</organism>
<dbReference type="GO" id="GO:0004672">
    <property type="term" value="F:protein kinase activity"/>
    <property type="evidence" value="ECO:0007669"/>
    <property type="project" value="InterPro"/>
</dbReference>
<evidence type="ECO:0000256" key="1">
    <source>
        <dbReference type="SAM" id="MobiDB-lite"/>
    </source>
</evidence>
<reference evidence="4" key="1">
    <citation type="submission" date="2019-10" db="EMBL/GenBank/DDBJ databases">
        <authorList>
            <person name="Zhang R."/>
            <person name="Pan Y."/>
            <person name="Wang J."/>
            <person name="Ma R."/>
            <person name="Yu S."/>
        </authorList>
    </citation>
    <scope>NUCLEOTIDE SEQUENCE</scope>
    <source>
        <strain evidence="4">LA-IB0</strain>
        <tissue evidence="4">Leaf</tissue>
    </source>
</reference>
<dbReference type="Proteomes" id="UP000826271">
    <property type="component" value="Unassembled WGS sequence"/>
</dbReference>
<dbReference type="PANTHER" id="PTHR48055:SF30">
    <property type="entry name" value="PROTEIN KINASE DOMAIN-CONTAINING PROTEIN"/>
    <property type="match status" value="1"/>
</dbReference>
<protein>
    <recommendedName>
        <fullName evidence="3">Serine-threonine/tyrosine-protein kinase catalytic domain-containing protein</fullName>
    </recommendedName>
</protein>
<keyword evidence="2" id="KW-1133">Transmembrane helix</keyword>
<dbReference type="AlphaFoldDB" id="A0AAV6XUQ3"/>
<keyword evidence="2" id="KW-0812">Transmembrane</keyword>
<keyword evidence="5" id="KW-1185">Reference proteome</keyword>
<proteinExistence type="predicted"/>
<dbReference type="InterPro" id="IPR001245">
    <property type="entry name" value="Ser-Thr/Tyr_kinase_cat_dom"/>
</dbReference>
<name>A0AAV6XUQ3_9LAMI</name>
<evidence type="ECO:0000256" key="2">
    <source>
        <dbReference type="SAM" id="Phobius"/>
    </source>
</evidence>
<evidence type="ECO:0000313" key="4">
    <source>
        <dbReference type="EMBL" id="KAG8383837.1"/>
    </source>
</evidence>
<dbReference type="EMBL" id="WHWC01000004">
    <property type="protein sequence ID" value="KAG8383837.1"/>
    <property type="molecule type" value="Genomic_DNA"/>
</dbReference>
<keyword evidence="2" id="KW-0472">Membrane</keyword>
<feature type="domain" description="Serine-threonine/tyrosine-protein kinase catalytic" evidence="3">
    <location>
        <begin position="251"/>
        <end position="354"/>
    </location>
</feature>
<dbReference type="InterPro" id="IPR051564">
    <property type="entry name" value="LRR_receptor-like_kinase"/>
</dbReference>
<dbReference type="SUPFAM" id="SSF56112">
    <property type="entry name" value="Protein kinase-like (PK-like)"/>
    <property type="match status" value="1"/>
</dbReference>
<feature type="transmembrane region" description="Helical" evidence="2">
    <location>
        <begin position="133"/>
        <end position="155"/>
    </location>
</feature>
<dbReference type="InterPro" id="IPR011009">
    <property type="entry name" value="Kinase-like_dom_sf"/>
</dbReference>
<sequence length="358" mass="38921">MDTFEENQQGLVQSMDSSVVTSSEDSAPCPAPLIALSAGSNAVTRPNTVAGQNAAASNGHQLRYPHNDALVTTASITDYDVGRVFIDSGSSVDMLFCAALQQMDLGDVKMELVDTPSSDFLERSSSKLPLLDILAGAITLAVTLAVVIFVAVVRFRRRKQKVANKSDTCGDTLSIDQAKDFSNNKRSPSPLAALEYSNGWDQMNAGQDCNGVCHEFVLPGSKFNLEEVESATQHFSELNLLGKSNLSWYFDSEDDARDVLDWLTRVSIINGIAKEKSDVYAYGVIILQLISGKQKLSSSIRMAAELCKLQQFIDLKLQDKFSETEAAQLTRIALDCTDEIPDNRPSISSVVEELSNCG</sequence>
<dbReference type="PANTHER" id="PTHR48055">
    <property type="entry name" value="LEUCINE-RICH REPEAT RECEPTOR PROTEIN KINASE EMS1"/>
    <property type="match status" value="1"/>
</dbReference>
<dbReference type="Gene3D" id="1.10.510.10">
    <property type="entry name" value="Transferase(Phosphotransferase) domain 1"/>
    <property type="match status" value="1"/>
</dbReference>